<dbReference type="PROSITE" id="PS01162">
    <property type="entry name" value="QOR_ZETA_CRYSTAL"/>
    <property type="match status" value="1"/>
</dbReference>
<evidence type="ECO:0000313" key="5">
    <source>
        <dbReference type="Proteomes" id="UP000322139"/>
    </source>
</evidence>
<evidence type="ECO:0000259" key="3">
    <source>
        <dbReference type="SMART" id="SM00829"/>
    </source>
</evidence>
<dbReference type="PANTHER" id="PTHR48106">
    <property type="entry name" value="QUINONE OXIDOREDUCTASE PIG3-RELATED"/>
    <property type="match status" value="1"/>
</dbReference>
<dbReference type="GO" id="GO:0070402">
    <property type="term" value="F:NADPH binding"/>
    <property type="evidence" value="ECO:0007669"/>
    <property type="project" value="TreeGrafter"/>
</dbReference>
<feature type="domain" description="Enoyl reductase (ER)" evidence="3">
    <location>
        <begin position="10"/>
        <end position="322"/>
    </location>
</feature>
<comment type="caution">
    <text evidence="4">The sequence shown here is derived from an EMBL/GenBank/DDBJ whole genome shotgun (WGS) entry which is preliminary data.</text>
</comment>
<dbReference type="PANTHER" id="PTHR48106:SF13">
    <property type="entry name" value="QUINONE OXIDOREDUCTASE-RELATED"/>
    <property type="match status" value="1"/>
</dbReference>
<dbReference type="InterPro" id="IPR013154">
    <property type="entry name" value="ADH-like_N"/>
</dbReference>
<keyword evidence="2" id="KW-0560">Oxidoreductase</keyword>
<gene>
    <name evidence="4" type="ORF">FZD51_12450</name>
</gene>
<proteinExistence type="predicted"/>
<dbReference type="Pfam" id="PF00107">
    <property type="entry name" value="ADH_zinc_N"/>
    <property type="match status" value="1"/>
</dbReference>
<dbReference type="SMART" id="SM00829">
    <property type="entry name" value="PKS_ER"/>
    <property type="match status" value="1"/>
</dbReference>
<organism evidence="4 5">
    <name type="scientific">Bacillus infantis</name>
    <dbReference type="NCBI Taxonomy" id="324767"/>
    <lineage>
        <taxon>Bacteria</taxon>
        <taxon>Bacillati</taxon>
        <taxon>Bacillota</taxon>
        <taxon>Bacilli</taxon>
        <taxon>Bacillales</taxon>
        <taxon>Bacillaceae</taxon>
        <taxon>Bacillus</taxon>
    </lineage>
</organism>
<reference evidence="4 5" key="1">
    <citation type="submission" date="2019-08" db="EMBL/GenBank/DDBJ databases">
        <title>Bacillus genomes from the desert of Cuatro Cienegas, Coahuila.</title>
        <authorList>
            <person name="Olmedo-Alvarez G."/>
        </authorList>
    </citation>
    <scope>NUCLEOTIDE SEQUENCE [LARGE SCALE GENOMIC DNA]</scope>
    <source>
        <strain evidence="4 5">CH446_14T</strain>
    </source>
</reference>
<evidence type="ECO:0000256" key="2">
    <source>
        <dbReference type="ARBA" id="ARBA00023002"/>
    </source>
</evidence>
<dbReference type="Proteomes" id="UP000322139">
    <property type="component" value="Unassembled WGS sequence"/>
</dbReference>
<keyword evidence="1" id="KW-0521">NADP</keyword>
<dbReference type="InterPro" id="IPR036291">
    <property type="entry name" value="NAD(P)-bd_dom_sf"/>
</dbReference>
<dbReference type="GO" id="GO:0008270">
    <property type="term" value="F:zinc ion binding"/>
    <property type="evidence" value="ECO:0007669"/>
    <property type="project" value="InterPro"/>
</dbReference>
<dbReference type="AlphaFoldDB" id="A0A5D4RCK6"/>
<evidence type="ECO:0000313" key="4">
    <source>
        <dbReference type="EMBL" id="TYS47744.1"/>
    </source>
</evidence>
<dbReference type="SUPFAM" id="SSF50129">
    <property type="entry name" value="GroES-like"/>
    <property type="match status" value="1"/>
</dbReference>
<dbReference type="InterPro" id="IPR011032">
    <property type="entry name" value="GroES-like_sf"/>
</dbReference>
<dbReference type="GO" id="GO:0035925">
    <property type="term" value="F:mRNA 3'-UTR AU-rich region binding"/>
    <property type="evidence" value="ECO:0007669"/>
    <property type="project" value="TreeGrafter"/>
</dbReference>
<dbReference type="RefSeq" id="WP_148975073.1">
    <property type="nucleotide sequence ID" value="NZ_JBNIKT010000010.1"/>
</dbReference>
<sequence>MKAIHVTAYGGPENMILTEAERPVPAAGEVLIKVKAASVNFADIKARYGKKGGGPLPYIPGIDCTGTIEALGNGVEGLIPGQRVIAFPSKGSYAEYALAPAMLTFPIPESISDIQAAACPIAGITSLKLLEDIARIQQGETVLVHAGAGGVGTAAIQLARILGAGKVITSAGSPEKTAYALEAGADYGVCYTLEDFPAKVMEWTEGKGADVILDSVAGTVTEKSVDCLAPFGRLVNFGNASGNAGTVQTNDLHSSCRSLLGFSFGTVRKKRPLLVRASAEKIIGLLETGRLSMKIGEIFSLSEAAEAHARIESRQSMGKTVLIID</sequence>
<protein>
    <submittedName>
        <fullName evidence="4">Zinc-binding dehydrogenase</fullName>
    </submittedName>
</protein>
<name>A0A5D4RCK6_9BACI</name>
<dbReference type="InterPro" id="IPR020843">
    <property type="entry name" value="ER"/>
</dbReference>
<dbReference type="Gene3D" id="3.40.50.720">
    <property type="entry name" value="NAD(P)-binding Rossmann-like Domain"/>
    <property type="match status" value="1"/>
</dbReference>
<accession>A0A5D4RCK6</accession>
<dbReference type="Pfam" id="PF08240">
    <property type="entry name" value="ADH_N"/>
    <property type="match status" value="1"/>
</dbReference>
<dbReference type="InterPro" id="IPR002364">
    <property type="entry name" value="Quin_OxRdtase/zeta-crystal_CS"/>
</dbReference>
<dbReference type="EMBL" id="VTER01000006">
    <property type="protein sequence ID" value="TYS47744.1"/>
    <property type="molecule type" value="Genomic_DNA"/>
</dbReference>
<dbReference type="InterPro" id="IPR013149">
    <property type="entry name" value="ADH-like_C"/>
</dbReference>
<evidence type="ECO:0000256" key="1">
    <source>
        <dbReference type="ARBA" id="ARBA00022857"/>
    </source>
</evidence>
<dbReference type="GO" id="GO:0005829">
    <property type="term" value="C:cytosol"/>
    <property type="evidence" value="ECO:0007669"/>
    <property type="project" value="TreeGrafter"/>
</dbReference>
<dbReference type="SUPFAM" id="SSF51735">
    <property type="entry name" value="NAD(P)-binding Rossmann-fold domains"/>
    <property type="match status" value="1"/>
</dbReference>
<dbReference type="Gene3D" id="3.90.180.10">
    <property type="entry name" value="Medium-chain alcohol dehydrogenases, catalytic domain"/>
    <property type="match status" value="1"/>
</dbReference>
<dbReference type="GO" id="GO:0003960">
    <property type="term" value="F:quinone reductase (NADPH) activity"/>
    <property type="evidence" value="ECO:0007669"/>
    <property type="project" value="TreeGrafter"/>
</dbReference>